<dbReference type="InterPro" id="IPR052298">
    <property type="entry name" value="ZMYND10"/>
</dbReference>
<evidence type="ECO:0000256" key="3">
    <source>
        <dbReference type="ARBA" id="ARBA00022833"/>
    </source>
</evidence>
<dbReference type="PANTHER" id="PTHR13244">
    <property type="entry name" value="ZINC FINGER MYND DOMAIN CONTAINING PROTEIN 10"/>
    <property type="match status" value="1"/>
</dbReference>
<name>A0AAW1DLM1_9HEMI</name>
<evidence type="ECO:0000256" key="1">
    <source>
        <dbReference type="ARBA" id="ARBA00022723"/>
    </source>
</evidence>
<comment type="caution">
    <text evidence="6">The sequence shown here is derived from an EMBL/GenBank/DDBJ whole genome shotgun (WGS) entry which is preliminary data.</text>
</comment>
<evidence type="ECO:0000313" key="6">
    <source>
        <dbReference type="EMBL" id="KAK9511507.1"/>
    </source>
</evidence>
<proteinExistence type="predicted"/>
<dbReference type="SUPFAM" id="SSF144232">
    <property type="entry name" value="HIT/MYND zinc finger-like"/>
    <property type="match status" value="1"/>
</dbReference>
<reference evidence="6 7" key="1">
    <citation type="submission" date="2022-12" db="EMBL/GenBank/DDBJ databases">
        <title>Chromosome-level genome assembly of true bugs.</title>
        <authorList>
            <person name="Ma L."/>
            <person name="Li H."/>
        </authorList>
    </citation>
    <scope>NUCLEOTIDE SEQUENCE [LARGE SCALE GENOMIC DNA]</scope>
    <source>
        <strain evidence="6">Lab_2022b</strain>
    </source>
</reference>
<evidence type="ECO:0000259" key="5">
    <source>
        <dbReference type="PROSITE" id="PS50865"/>
    </source>
</evidence>
<organism evidence="6 7">
    <name type="scientific">Rhynocoris fuscipes</name>
    <dbReference type="NCBI Taxonomy" id="488301"/>
    <lineage>
        <taxon>Eukaryota</taxon>
        <taxon>Metazoa</taxon>
        <taxon>Ecdysozoa</taxon>
        <taxon>Arthropoda</taxon>
        <taxon>Hexapoda</taxon>
        <taxon>Insecta</taxon>
        <taxon>Pterygota</taxon>
        <taxon>Neoptera</taxon>
        <taxon>Paraneoptera</taxon>
        <taxon>Hemiptera</taxon>
        <taxon>Heteroptera</taxon>
        <taxon>Panheteroptera</taxon>
        <taxon>Cimicomorpha</taxon>
        <taxon>Reduviidae</taxon>
        <taxon>Harpactorinae</taxon>
        <taxon>Harpactorini</taxon>
        <taxon>Rhynocoris</taxon>
    </lineage>
</organism>
<protein>
    <recommendedName>
        <fullName evidence="5">MYND-type domain-containing protein</fullName>
    </recommendedName>
</protein>
<keyword evidence="3" id="KW-0862">Zinc</keyword>
<dbReference type="PANTHER" id="PTHR13244:SF7">
    <property type="entry name" value="ZINC FINGER MYND DOMAIN-CONTAINING PROTEIN 10"/>
    <property type="match status" value="1"/>
</dbReference>
<dbReference type="AlphaFoldDB" id="A0AAW1DLM1"/>
<dbReference type="GO" id="GO:0034451">
    <property type="term" value="C:centriolar satellite"/>
    <property type="evidence" value="ECO:0007669"/>
    <property type="project" value="TreeGrafter"/>
</dbReference>
<keyword evidence="2 4" id="KW-0863">Zinc-finger</keyword>
<dbReference type="Pfam" id="PF01753">
    <property type="entry name" value="zf-MYND"/>
    <property type="match status" value="1"/>
</dbReference>
<keyword evidence="1" id="KW-0479">Metal-binding</keyword>
<dbReference type="InterPro" id="IPR002893">
    <property type="entry name" value="Znf_MYND"/>
</dbReference>
<dbReference type="GO" id="GO:0044458">
    <property type="term" value="P:motile cilium assembly"/>
    <property type="evidence" value="ECO:0007669"/>
    <property type="project" value="TreeGrafter"/>
</dbReference>
<feature type="domain" description="MYND-type" evidence="5">
    <location>
        <begin position="360"/>
        <end position="396"/>
    </location>
</feature>
<dbReference type="PROSITE" id="PS01360">
    <property type="entry name" value="ZF_MYND_1"/>
    <property type="match status" value="1"/>
</dbReference>
<evidence type="ECO:0000313" key="7">
    <source>
        <dbReference type="Proteomes" id="UP001461498"/>
    </source>
</evidence>
<dbReference type="GO" id="GO:0036158">
    <property type="term" value="P:outer dynein arm assembly"/>
    <property type="evidence" value="ECO:0007669"/>
    <property type="project" value="TreeGrafter"/>
</dbReference>
<dbReference type="GO" id="GO:0036159">
    <property type="term" value="P:inner dynein arm assembly"/>
    <property type="evidence" value="ECO:0007669"/>
    <property type="project" value="TreeGrafter"/>
</dbReference>
<dbReference type="Proteomes" id="UP001461498">
    <property type="component" value="Unassembled WGS sequence"/>
</dbReference>
<sequence length="398" mass="46416">MAEEFLSSEQVDSYVKHYELTKLHNIGNKTFYEKYSNLLKLHEVATIEASRCDNTDCERVKDAFLKYSKVNYLIRDLITLSVWIEKVLPELLKLRPIPNNTLPTYIVLYQETVLLLSIPLNVKPTDASIKLETNAIEDIEKHHRNLSFIVTTQSLSILRFICENLDNLPLSIASRIYTIHDIPILIINLFDNGTWSKYIDGKLFKFNEYSWQQWFPEDAPLSKTEIQILLLIHQLLVKSISTSVYNFDEYRKQQFTKILKYLTENVLDQLNILSDLKRWLLLNCLSGEQGAVVANPLIVDVSSQYREELYNKYEGKWTDIALQCSSLLFYANHIDLLNITKEFSGFLNNVDKLADMTKTCLTCFSKADKRCSKCKKAWYCSRKCQLEHWSAHKHLCQI</sequence>
<accession>A0AAW1DLM1</accession>
<evidence type="ECO:0000256" key="2">
    <source>
        <dbReference type="ARBA" id="ARBA00022771"/>
    </source>
</evidence>
<dbReference type="GO" id="GO:0005737">
    <property type="term" value="C:cytoplasm"/>
    <property type="evidence" value="ECO:0007669"/>
    <property type="project" value="TreeGrafter"/>
</dbReference>
<evidence type="ECO:0000256" key="4">
    <source>
        <dbReference type="PROSITE-ProRule" id="PRU00134"/>
    </source>
</evidence>
<dbReference type="EMBL" id="JAPXFL010000001">
    <property type="protein sequence ID" value="KAK9511507.1"/>
    <property type="molecule type" value="Genomic_DNA"/>
</dbReference>
<dbReference type="Gene3D" id="6.10.140.2220">
    <property type="match status" value="1"/>
</dbReference>
<gene>
    <name evidence="6" type="ORF">O3M35_000147</name>
</gene>
<keyword evidence="7" id="KW-1185">Reference proteome</keyword>
<dbReference type="PROSITE" id="PS50865">
    <property type="entry name" value="ZF_MYND_2"/>
    <property type="match status" value="1"/>
</dbReference>
<dbReference type="GO" id="GO:0008270">
    <property type="term" value="F:zinc ion binding"/>
    <property type="evidence" value="ECO:0007669"/>
    <property type="project" value="UniProtKB-KW"/>
</dbReference>